<dbReference type="AlphaFoldDB" id="A0A931N756"/>
<evidence type="ECO:0000256" key="1">
    <source>
        <dbReference type="ARBA" id="ARBA00023125"/>
    </source>
</evidence>
<sequence>MRTRGWLGHPPATDDEARQRILESAHRSILDRGGRTTIAHVATDLGLSRATVYRYYPSTAALLQAAAAEGTKDFMQQLGDKLHGYDDLAEAAVEGVAFIVARVPTDPYLQLLYDEPSHTLLRTVTSDTTRTIARALLLERTAVDWTQTPLSMTMLDELVEWIQRVVQSFLSDPGTPERTNDELRAYLQRWLAPSIHKWVRTPALTDSEPT</sequence>
<dbReference type="InterPro" id="IPR001647">
    <property type="entry name" value="HTH_TetR"/>
</dbReference>
<dbReference type="SUPFAM" id="SSF46689">
    <property type="entry name" value="Homeodomain-like"/>
    <property type="match status" value="1"/>
</dbReference>
<feature type="domain" description="HTH tetR-type" evidence="3">
    <location>
        <begin position="15"/>
        <end position="74"/>
    </location>
</feature>
<evidence type="ECO:0000259" key="3">
    <source>
        <dbReference type="PROSITE" id="PS50977"/>
    </source>
</evidence>
<dbReference type="InterPro" id="IPR009057">
    <property type="entry name" value="Homeodomain-like_sf"/>
</dbReference>
<dbReference type="PROSITE" id="PS50977">
    <property type="entry name" value="HTH_TETR_2"/>
    <property type="match status" value="1"/>
</dbReference>
<organism evidence="4 5">
    <name type="scientific">Nocardia bovistercoris</name>
    <dbReference type="NCBI Taxonomy" id="2785916"/>
    <lineage>
        <taxon>Bacteria</taxon>
        <taxon>Bacillati</taxon>
        <taxon>Actinomycetota</taxon>
        <taxon>Actinomycetes</taxon>
        <taxon>Mycobacteriales</taxon>
        <taxon>Nocardiaceae</taxon>
        <taxon>Nocardia</taxon>
    </lineage>
</organism>
<evidence type="ECO:0000256" key="2">
    <source>
        <dbReference type="PROSITE-ProRule" id="PRU00335"/>
    </source>
</evidence>
<name>A0A931N756_9NOCA</name>
<feature type="DNA-binding region" description="H-T-H motif" evidence="2">
    <location>
        <begin position="37"/>
        <end position="56"/>
    </location>
</feature>
<evidence type="ECO:0000313" key="4">
    <source>
        <dbReference type="EMBL" id="MBH0781432.1"/>
    </source>
</evidence>
<proteinExistence type="predicted"/>
<accession>A0A931N756</accession>
<evidence type="ECO:0000313" key="5">
    <source>
        <dbReference type="Proteomes" id="UP000655751"/>
    </source>
</evidence>
<gene>
    <name evidence="4" type="ORF">IT779_34695</name>
</gene>
<comment type="caution">
    <text evidence="4">The sequence shown here is derived from an EMBL/GenBank/DDBJ whole genome shotgun (WGS) entry which is preliminary data.</text>
</comment>
<dbReference type="RefSeq" id="WP_196153709.1">
    <property type="nucleotide sequence ID" value="NZ_JADMLG010000024.1"/>
</dbReference>
<reference evidence="4" key="1">
    <citation type="submission" date="2020-11" db="EMBL/GenBank/DDBJ databases">
        <title>Nocardia NEAU-351.nov., a novel actinomycete isolated from the cow dung.</title>
        <authorList>
            <person name="Zhang X."/>
        </authorList>
    </citation>
    <scope>NUCLEOTIDE SEQUENCE</scope>
    <source>
        <strain evidence="4">NEAU-351</strain>
    </source>
</reference>
<keyword evidence="5" id="KW-1185">Reference proteome</keyword>
<dbReference type="Pfam" id="PF00440">
    <property type="entry name" value="TetR_N"/>
    <property type="match status" value="1"/>
</dbReference>
<protein>
    <submittedName>
        <fullName evidence="4">TetR/AcrR family transcriptional regulator</fullName>
    </submittedName>
</protein>
<dbReference type="EMBL" id="JADMLG010000024">
    <property type="protein sequence ID" value="MBH0781432.1"/>
    <property type="molecule type" value="Genomic_DNA"/>
</dbReference>
<keyword evidence="1 2" id="KW-0238">DNA-binding</keyword>
<dbReference type="Gene3D" id="1.10.357.10">
    <property type="entry name" value="Tetracycline Repressor, domain 2"/>
    <property type="match status" value="1"/>
</dbReference>
<dbReference type="GO" id="GO:0003677">
    <property type="term" value="F:DNA binding"/>
    <property type="evidence" value="ECO:0007669"/>
    <property type="project" value="UniProtKB-UniRule"/>
</dbReference>
<dbReference type="Proteomes" id="UP000655751">
    <property type="component" value="Unassembled WGS sequence"/>
</dbReference>